<dbReference type="PANTHER" id="PTHR45629">
    <property type="entry name" value="SNF2/RAD54 FAMILY MEMBER"/>
    <property type="match status" value="1"/>
</dbReference>
<evidence type="ECO:0000256" key="1">
    <source>
        <dbReference type="ARBA" id="ARBA00022741"/>
    </source>
</evidence>
<protein>
    <submittedName>
        <fullName evidence="8">DNA repair and recombination protein RAD54-like protein</fullName>
    </submittedName>
</protein>
<dbReference type="GO" id="GO:0004386">
    <property type="term" value="F:helicase activity"/>
    <property type="evidence" value="ECO:0007669"/>
    <property type="project" value="UniProtKB-KW"/>
</dbReference>
<dbReference type="AlphaFoldDB" id="A0A0B0MRC2"/>
<evidence type="ECO:0000259" key="7">
    <source>
        <dbReference type="PROSITE" id="PS51194"/>
    </source>
</evidence>
<evidence type="ECO:0000313" key="8">
    <source>
        <dbReference type="EMBL" id="KHG02054.1"/>
    </source>
</evidence>
<keyword evidence="9" id="KW-1185">Reference proteome</keyword>
<dbReference type="Proteomes" id="UP000032142">
    <property type="component" value="Unassembled WGS sequence"/>
</dbReference>
<dbReference type="InterPro" id="IPR027417">
    <property type="entry name" value="P-loop_NTPase"/>
</dbReference>
<dbReference type="GO" id="GO:0015616">
    <property type="term" value="F:DNA translocase activity"/>
    <property type="evidence" value="ECO:0007669"/>
    <property type="project" value="TreeGrafter"/>
</dbReference>
<dbReference type="EMBL" id="JRRC01236715">
    <property type="protein sequence ID" value="KHG02054.1"/>
    <property type="molecule type" value="Genomic_DNA"/>
</dbReference>
<evidence type="ECO:0000259" key="6">
    <source>
        <dbReference type="PROSITE" id="PS51192"/>
    </source>
</evidence>
<dbReference type="CDD" id="cd18793">
    <property type="entry name" value="SF2_C_SNF"/>
    <property type="match status" value="1"/>
</dbReference>
<dbReference type="InterPro" id="IPR038718">
    <property type="entry name" value="SNF2-like_sf"/>
</dbReference>
<keyword evidence="1" id="KW-0547">Nucleotide-binding</keyword>
<dbReference type="InterPro" id="IPR050496">
    <property type="entry name" value="SNF2_RAD54_helicase_repair"/>
</dbReference>
<feature type="domain" description="Helicase ATP-binding" evidence="6">
    <location>
        <begin position="231"/>
        <end position="362"/>
    </location>
</feature>
<feature type="compositionally biased region" description="Acidic residues" evidence="5">
    <location>
        <begin position="25"/>
        <end position="51"/>
    </location>
</feature>
<dbReference type="Pfam" id="PF00271">
    <property type="entry name" value="Helicase_C"/>
    <property type="match status" value="1"/>
</dbReference>
<dbReference type="PROSITE" id="PS51194">
    <property type="entry name" value="HELICASE_CTER"/>
    <property type="match status" value="1"/>
</dbReference>
<dbReference type="GO" id="GO:0005634">
    <property type="term" value="C:nucleus"/>
    <property type="evidence" value="ECO:0007669"/>
    <property type="project" value="TreeGrafter"/>
</dbReference>
<evidence type="ECO:0000313" key="9">
    <source>
        <dbReference type="Proteomes" id="UP000032142"/>
    </source>
</evidence>
<dbReference type="Gene3D" id="3.40.50.10810">
    <property type="entry name" value="Tandem AAA-ATPase domain"/>
    <property type="match status" value="2"/>
</dbReference>
<comment type="caution">
    <text evidence="8">The sequence shown here is derived from an EMBL/GenBank/DDBJ whole genome shotgun (WGS) entry which is preliminary data.</text>
</comment>
<sequence>MARERRSTSSTDEDEEISSGSDSSDSSDEFAVDCSEEEEEGEVEENDDDGGESPAHHPPSDGDLKSKNVDALLRGNLVVRRQSLLPRVLSVTEGAAVCRKPFKPPCSYGYSNGKENLARRLWARKRFVPWGSLTPALVAIAKPLGIARPESDEADIVEEIVTLPPGVEPLVLWQPEQSEDGPIEVVPIAVDPLLVRFLRPHQREGVQFMFECVSGLYSAANINGCILADDMGCRTIGFIYISFDIASLGKTLQSITLLYTLLRQGFDGKPMVKKAIIVTPTSLVSNWEAEIKKWVGQRVQLIALCESSRDDVVSGIDSFTSPRSLLQALAALSCKRRILLSGTPMQNDLEEFFAMVNFTNPGILGDVAFFRRYYEIVEVVCCKLTPLQSELSGSWTGGDGAWVELSGKMHVLARLLAHLRQRTDDRIVLVSNYTQTLDLFAQLCRERRYPYLRLDGTTSISKRQKLVNRFNDSTKDEFVFLLSSKAGGCGLNLIGGNRLVLFDPDWNPANDKQAAARVWRDGQKKRVYIYRFLSTGTIEEKVYQRQMSKEGLQKVIQQEQVDSVKGQGNVFSTEDLRDLFTFYDNVR</sequence>
<dbReference type="InterPro" id="IPR001650">
    <property type="entry name" value="Helicase_C-like"/>
</dbReference>
<feature type="compositionally biased region" description="Basic and acidic residues" evidence="5">
    <location>
        <begin position="54"/>
        <end position="67"/>
    </location>
</feature>
<accession>A0A0B0MRC2</accession>
<dbReference type="GO" id="GO:0016787">
    <property type="term" value="F:hydrolase activity"/>
    <property type="evidence" value="ECO:0007669"/>
    <property type="project" value="UniProtKB-KW"/>
</dbReference>
<organism evidence="8 9">
    <name type="scientific">Gossypium arboreum</name>
    <name type="common">Tree cotton</name>
    <name type="synonym">Gossypium nanking</name>
    <dbReference type="NCBI Taxonomy" id="29729"/>
    <lineage>
        <taxon>Eukaryota</taxon>
        <taxon>Viridiplantae</taxon>
        <taxon>Streptophyta</taxon>
        <taxon>Embryophyta</taxon>
        <taxon>Tracheophyta</taxon>
        <taxon>Spermatophyta</taxon>
        <taxon>Magnoliopsida</taxon>
        <taxon>eudicotyledons</taxon>
        <taxon>Gunneridae</taxon>
        <taxon>Pentapetalae</taxon>
        <taxon>rosids</taxon>
        <taxon>malvids</taxon>
        <taxon>Malvales</taxon>
        <taxon>Malvaceae</taxon>
        <taxon>Malvoideae</taxon>
        <taxon>Gossypium</taxon>
    </lineage>
</organism>
<evidence type="ECO:0000256" key="4">
    <source>
        <dbReference type="ARBA" id="ARBA00022840"/>
    </source>
</evidence>
<dbReference type="GO" id="GO:0045003">
    <property type="term" value="P:double-strand break repair via synthesis-dependent strand annealing"/>
    <property type="evidence" value="ECO:0007669"/>
    <property type="project" value="TreeGrafter"/>
</dbReference>
<dbReference type="GO" id="GO:0005524">
    <property type="term" value="F:ATP binding"/>
    <property type="evidence" value="ECO:0007669"/>
    <property type="project" value="UniProtKB-KW"/>
</dbReference>
<dbReference type="SUPFAM" id="SSF52540">
    <property type="entry name" value="P-loop containing nucleoside triphosphate hydrolases"/>
    <property type="match status" value="2"/>
</dbReference>
<dbReference type="InterPro" id="IPR014001">
    <property type="entry name" value="Helicase_ATP-bd"/>
</dbReference>
<dbReference type="SMART" id="SM00490">
    <property type="entry name" value="HELICc"/>
    <property type="match status" value="1"/>
</dbReference>
<dbReference type="GO" id="GO:0007131">
    <property type="term" value="P:reciprocal meiotic recombination"/>
    <property type="evidence" value="ECO:0007669"/>
    <property type="project" value="TreeGrafter"/>
</dbReference>
<keyword evidence="3" id="KW-0347">Helicase</keyword>
<proteinExistence type="predicted"/>
<evidence type="ECO:0000256" key="2">
    <source>
        <dbReference type="ARBA" id="ARBA00022801"/>
    </source>
</evidence>
<dbReference type="SMART" id="SM00487">
    <property type="entry name" value="DEXDc"/>
    <property type="match status" value="1"/>
</dbReference>
<dbReference type="PROSITE" id="PS51192">
    <property type="entry name" value="HELICASE_ATP_BIND_1"/>
    <property type="match status" value="1"/>
</dbReference>
<keyword evidence="4" id="KW-0067">ATP-binding</keyword>
<keyword evidence="2" id="KW-0378">Hydrolase</keyword>
<reference evidence="9" key="1">
    <citation type="submission" date="2014-09" db="EMBL/GenBank/DDBJ databases">
        <authorList>
            <person name="Mudge J."/>
            <person name="Ramaraj T."/>
            <person name="Lindquist I.E."/>
            <person name="Bharti A.K."/>
            <person name="Sundararajan A."/>
            <person name="Cameron C.T."/>
            <person name="Woodward J.E."/>
            <person name="May G.D."/>
            <person name="Brubaker C."/>
            <person name="Broadhvest J."/>
            <person name="Wilkins T.A."/>
        </authorList>
    </citation>
    <scope>NUCLEOTIDE SEQUENCE</scope>
    <source>
        <strain evidence="9">cv. AKA8401</strain>
    </source>
</reference>
<evidence type="ECO:0000256" key="5">
    <source>
        <dbReference type="SAM" id="MobiDB-lite"/>
    </source>
</evidence>
<dbReference type="Gene3D" id="3.40.50.300">
    <property type="entry name" value="P-loop containing nucleotide triphosphate hydrolases"/>
    <property type="match status" value="1"/>
</dbReference>
<feature type="domain" description="Helicase C-terminal" evidence="7">
    <location>
        <begin position="411"/>
        <end position="568"/>
    </location>
</feature>
<dbReference type="InterPro" id="IPR049730">
    <property type="entry name" value="SNF2/RAD54-like_C"/>
</dbReference>
<dbReference type="Pfam" id="PF00176">
    <property type="entry name" value="SNF2-rel_dom"/>
    <property type="match status" value="2"/>
</dbReference>
<dbReference type="PANTHER" id="PTHR45629:SF7">
    <property type="entry name" value="DNA EXCISION REPAIR PROTEIN ERCC-6-RELATED"/>
    <property type="match status" value="1"/>
</dbReference>
<feature type="region of interest" description="Disordered" evidence="5">
    <location>
        <begin position="1"/>
        <end position="67"/>
    </location>
</feature>
<gene>
    <name evidence="8" type="ORF">F383_25257</name>
</gene>
<evidence type="ECO:0000256" key="3">
    <source>
        <dbReference type="ARBA" id="ARBA00022806"/>
    </source>
</evidence>
<dbReference type="FunFam" id="3.40.50.300:FF:000332">
    <property type="entry name" value="DNA repair and recombination protein RAD54-like"/>
    <property type="match status" value="1"/>
</dbReference>
<dbReference type="InterPro" id="IPR000330">
    <property type="entry name" value="SNF2_N"/>
</dbReference>
<name>A0A0B0MRC2_GOSAR</name>